<dbReference type="CDD" id="cd01741">
    <property type="entry name" value="GATase1_1"/>
    <property type="match status" value="1"/>
</dbReference>
<dbReference type="SUPFAM" id="SSF52317">
    <property type="entry name" value="Class I glutamine amidotransferase-like"/>
    <property type="match status" value="1"/>
</dbReference>
<evidence type="ECO:0000313" key="2">
    <source>
        <dbReference type="EMBL" id="RYB90027.1"/>
    </source>
</evidence>
<reference evidence="2 3" key="1">
    <citation type="submission" date="2019-01" db="EMBL/GenBank/DDBJ databases">
        <title>Novel species of Nocardioides.</title>
        <authorList>
            <person name="Liu Q."/>
            <person name="Xin Y.-H."/>
        </authorList>
    </citation>
    <scope>NUCLEOTIDE SEQUENCE [LARGE SCALE GENOMIC DNA]</scope>
    <source>
        <strain evidence="2 3">CGMCC 4.6882</strain>
    </source>
</reference>
<dbReference type="PANTHER" id="PTHR42695:SF5">
    <property type="entry name" value="GLUTAMINE AMIDOTRANSFERASE YLR126C-RELATED"/>
    <property type="match status" value="1"/>
</dbReference>
<evidence type="ECO:0000259" key="1">
    <source>
        <dbReference type="Pfam" id="PF00117"/>
    </source>
</evidence>
<comment type="caution">
    <text evidence="2">The sequence shown here is derived from an EMBL/GenBank/DDBJ whole genome shotgun (WGS) entry which is preliminary data.</text>
</comment>
<dbReference type="GO" id="GO:0005829">
    <property type="term" value="C:cytosol"/>
    <property type="evidence" value="ECO:0007669"/>
    <property type="project" value="TreeGrafter"/>
</dbReference>
<dbReference type="PANTHER" id="PTHR42695">
    <property type="entry name" value="GLUTAMINE AMIDOTRANSFERASE YLR126C-RELATED"/>
    <property type="match status" value="1"/>
</dbReference>
<dbReference type="OrthoDB" id="5196541at2"/>
<name>A0A4Q2RMQ1_9ACTN</name>
<evidence type="ECO:0000313" key="3">
    <source>
        <dbReference type="Proteomes" id="UP000294071"/>
    </source>
</evidence>
<dbReference type="InterPro" id="IPR029062">
    <property type="entry name" value="Class_I_gatase-like"/>
</dbReference>
<keyword evidence="2" id="KW-0315">Glutamine amidotransferase</keyword>
<dbReference type="Gene3D" id="3.40.50.880">
    <property type="match status" value="1"/>
</dbReference>
<dbReference type="AlphaFoldDB" id="A0A4Q2RMQ1"/>
<sequence>MGGVPRAGLRLRAGPDAAGPVRPAPHLLAVEHEDSCPPALVGEWLTRAGCTIEVCRPYAGDALPALTSYDGVVVLGGEMGANDDDAHAWLPPLRSGIRDAVAAGTPLLGICLGHQLIAVALGGAVARNPRGQTVGLQPVGWTAAAATDDLVGEHVGGEQAIHWNNDVAVRLPDGAVVLARTPDGQVQAARFGPRAWGIQAHPEADTAIIERWLSSEGDTEAGGGRGHDPDAVLAAIRAAAPALTSWWQPVAVRFAAVVAAGTREGAHA</sequence>
<keyword evidence="2" id="KW-0808">Transferase</keyword>
<dbReference type="PROSITE" id="PS51273">
    <property type="entry name" value="GATASE_TYPE_1"/>
    <property type="match status" value="1"/>
</dbReference>
<proteinExistence type="predicted"/>
<protein>
    <submittedName>
        <fullName evidence="2">Type 1 glutamine amidotransferase</fullName>
    </submittedName>
</protein>
<dbReference type="InterPro" id="IPR044992">
    <property type="entry name" value="ChyE-like"/>
</dbReference>
<dbReference type="EMBL" id="SDWT01000005">
    <property type="protein sequence ID" value="RYB90027.1"/>
    <property type="molecule type" value="Genomic_DNA"/>
</dbReference>
<dbReference type="GO" id="GO:0016740">
    <property type="term" value="F:transferase activity"/>
    <property type="evidence" value="ECO:0007669"/>
    <property type="project" value="UniProtKB-KW"/>
</dbReference>
<dbReference type="InterPro" id="IPR017926">
    <property type="entry name" value="GATASE"/>
</dbReference>
<accession>A0A4Q2RMQ1</accession>
<dbReference type="Pfam" id="PF00117">
    <property type="entry name" value="GATase"/>
    <property type="match status" value="1"/>
</dbReference>
<keyword evidence="3" id="KW-1185">Reference proteome</keyword>
<organism evidence="2 3">
    <name type="scientific">Nocardioides oleivorans</name>
    <dbReference type="NCBI Taxonomy" id="273676"/>
    <lineage>
        <taxon>Bacteria</taxon>
        <taxon>Bacillati</taxon>
        <taxon>Actinomycetota</taxon>
        <taxon>Actinomycetes</taxon>
        <taxon>Propionibacteriales</taxon>
        <taxon>Nocardioidaceae</taxon>
        <taxon>Nocardioides</taxon>
    </lineage>
</organism>
<dbReference type="Proteomes" id="UP000294071">
    <property type="component" value="Unassembled WGS sequence"/>
</dbReference>
<feature type="domain" description="Glutamine amidotransferase" evidence="1">
    <location>
        <begin position="46"/>
        <end position="205"/>
    </location>
</feature>
<gene>
    <name evidence="2" type="ORF">EUA93_20980</name>
</gene>